<keyword evidence="4" id="KW-1185">Reference proteome</keyword>
<proteinExistence type="predicted"/>
<feature type="coiled-coil region" evidence="1">
    <location>
        <begin position="148"/>
        <end position="189"/>
    </location>
</feature>
<evidence type="ECO:0000313" key="3">
    <source>
        <dbReference type="EMBL" id="GAT50147.1"/>
    </source>
</evidence>
<accession>A0ABQ0LGD6</accession>
<feature type="region of interest" description="Disordered" evidence="2">
    <location>
        <begin position="78"/>
        <end position="117"/>
    </location>
</feature>
<feature type="compositionally biased region" description="Pro residues" evidence="2">
    <location>
        <begin position="101"/>
        <end position="111"/>
    </location>
</feature>
<organism evidence="3 4">
    <name type="scientific">Mycena chlorophos</name>
    <name type="common">Agaric fungus</name>
    <name type="synonym">Agaricus chlorophos</name>
    <dbReference type="NCBI Taxonomy" id="658473"/>
    <lineage>
        <taxon>Eukaryota</taxon>
        <taxon>Fungi</taxon>
        <taxon>Dikarya</taxon>
        <taxon>Basidiomycota</taxon>
        <taxon>Agaricomycotina</taxon>
        <taxon>Agaricomycetes</taxon>
        <taxon>Agaricomycetidae</taxon>
        <taxon>Agaricales</taxon>
        <taxon>Marasmiineae</taxon>
        <taxon>Mycenaceae</taxon>
        <taxon>Mycena</taxon>
    </lineage>
</organism>
<evidence type="ECO:0000256" key="1">
    <source>
        <dbReference type="SAM" id="Coils"/>
    </source>
</evidence>
<evidence type="ECO:0000313" key="4">
    <source>
        <dbReference type="Proteomes" id="UP000815677"/>
    </source>
</evidence>
<sequence>MAYRRCRVLVFASRIAASKRDLRDVYENDSELEDDVRFLLKRQKAVSVNSNSSRSPADRAEALWYERTVHDLDLEYARPTVTTPNDPEYAAAPPSSGHIPRPAPAAAPPPLSVASHQEEFDQLRASTAASEVELKKYCKHARRIMGNLQRVKELREIQKEELKAVQEERAELENAIVESEKKRARQTRRLEHGRQLLRTLITADEYDEFVANYSQDAPKAKPSLPAGIDNHTVINAIRQVDWDRNHRNMKAHLKGGRTTGFEWVEHE</sequence>
<name>A0ABQ0LGD6_MYCCL</name>
<dbReference type="EMBL" id="DF846308">
    <property type="protein sequence ID" value="GAT50147.1"/>
    <property type="molecule type" value="Genomic_DNA"/>
</dbReference>
<reference evidence="3" key="1">
    <citation type="submission" date="2014-09" db="EMBL/GenBank/DDBJ databases">
        <title>Genome sequence of the luminous mushroom Mycena chlorophos for searching fungal bioluminescence genes.</title>
        <authorList>
            <person name="Tanaka Y."/>
            <person name="Kasuga D."/>
            <person name="Oba Y."/>
            <person name="Hase S."/>
            <person name="Sato K."/>
            <person name="Oba Y."/>
            <person name="Sakakibara Y."/>
        </authorList>
    </citation>
    <scope>NUCLEOTIDE SEQUENCE</scope>
</reference>
<protein>
    <submittedName>
        <fullName evidence="3">Uncharacterized protein</fullName>
    </submittedName>
</protein>
<gene>
    <name evidence="3" type="ORF">MCHLO_07420</name>
</gene>
<evidence type="ECO:0000256" key="2">
    <source>
        <dbReference type="SAM" id="MobiDB-lite"/>
    </source>
</evidence>
<dbReference type="Proteomes" id="UP000815677">
    <property type="component" value="Unassembled WGS sequence"/>
</dbReference>
<keyword evidence="1" id="KW-0175">Coiled coil</keyword>